<comment type="caution">
    <text evidence="1">The sequence shown here is derived from an EMBL/GenBank/DDBJ whole genome shotgun (WGS) entry which is preliminary data.</text>
</comment>
<gene>
    <name evidence="1" type="ORF">VFSR5_A0612</name>
</gene>
<organism evidence="1 2">
    <name type="scientific">Aliivibrio fischeri SR5</name>
    <dbReference type="NCBI Taxonomy" id="1088719"/>
    <lineage>
        <taxon>Bacteria</taxon>
        <taxon>Pseudomonadati</taxon>
        <taxon>Pseudomonadota</taxon>
        <taxon>Gammaproteobacteria</taxon>
        <taxon>Vibrionales</taxon>
        <taxon>Vibrionaceae</taxon>
        <taxon>Aliivibrio</taxon>
    </lineage>
</organism>
<evidence type="ECO:0000313" key="1">
    <source>
        <dbReference type="EMBL" id="EHN68031.1"/>
    </source>
</evidence>
<name>A0AAV3EMP4_ALIFS</name>
<evidence type="ECO:0000313" key="2">
    <source>
        <dbReference type="Proteomes" id="UP000004521"/>
    </source>
</evidence>
<dbReference type="Proteomes" id="UP000004521">
    <property type="component" value="Chromosome II"/>
</dbReference>
<sequence length="40" mass="4690">MPNVANRVDAIVMFLYSMHNFGKINFHAIILQVNNFKAFY</sequence>
<dbReference type="EMBL" id="AHIH01000013">
    <property type="protein sequence ID" value="EHN68031.1"/>
    <property type="molecule type" value="Genomic_DNA"/>
</dbReference>
<dbReference type="AlphaFoldDB" id="A0AAV3EMP4"/>
<proteinExistence type="predicted"/>
<accession>A0AAV3EMP4</accession>
<protein>
    <submittedName>
        <fullName evidence="1">Uncharacterized protein</fullName>
    </submittedName>
</protein>
<reference evidence="1 2" key="1">
    <citation type="journal article" date="2012" name="J. Bacteriol.">
        <title>Draft Genome Sequence of Vibrio fischeri SR5, a Strain Isolated from the Light Organ of the Mediterranean Squid Sepiola robusta.</title>
        <authorList>
            <person name="Gyllborg M.C."/>
            <person name="Sahl J.W."/>
            <person name="Cronin D.C.III."/>
            <person name="Rasko D.A."/>
            <person name="Mandel M.J."/>
        </authorList>
    </citation>
    <scope>NUCLEOTIDE SEQUENCE [LARGE SCALE GENOMIC DNA]</scope>
    <source>
        <strain evidence="1 2">SR5</strain>
    </source>
</reference>